<dbReference type="EMBL" id="QWGP01000003">
    <property type="protein sequence ID" value="RHZ97631.1"/>
    <property type="molecule type" value="Genomic_DNA"/>
</dbReference>
<comment type="caution">
    <text evidence="1">The sequence shown here is derived from an EMBL/GenBank/DDBJ whole genome shotgun (WGS) entry which is preliminary data.</text>
</comment>
<dbReference type="RefSeq" id="WP_002724520.1">
    <property type="nucleotide sequence ID" value="NZ_CP033447.1"/>
</dbReference>
<dbReference type="GO" id="GO:0031412">
    <property type="term" value="P:gas vesicle organization"/>
    <property type="evidence" value="ECO:0007669"/>
    <property type="project" value="InterPro"/>
</dbReference>
<gene>
    <name evidence="1" type="ORF">D1114_04750</name>
</gene>
<protein>
    <submittedName>
        <fullName evidence="1">Gas vesicle protein</fullName>
    </submittedName>
</protein>
<evidence type="ECO:0000313" key="1">
    <source>
        <dbReference type="EMBL" id="RHZ97631.1"/>
    </source>
</evidence>
<dbReference type="InterPro" id="IPR008634">
    <property type="entry name" value="Gas-vesicle_GvpO"/>
</dbReference>
<evidence type="ECO:0000313" key="2">
    <source>
        <dbReference type="Proteomes" id="UP000266305"/>
    </source>
</evidence>
<accession>A0AAX1UPW2</accession>
<dbReference type="Proteomes" id="UP000266305">
    <property type="component" value="Unassembled WGS sequence"/>
</dbReference>
<dbReference type="Pfam" id="PF05800">
    <property type="entry name" value="GvpO"/>
    <property type="match status" value="1"/>
</dbReference>
<proteinExistence type="predicted"/>
<dbReference type="AlphaFoldDB" id="A0AAX1UPW2"/>
<name>A0AAX1UPW2_CERSP</name>
<sequence length="102" mass="11020">MDQPKTLAFSAEPGQAALTMLEVIAVARRAFTTMNGGRIDAVANCAQTEGGDWRVVIDVIESAAKIGRNDLLCAYEIRVTPQGRVGGFQRLGRYHREEGAPS</sequence>
<organism evidence="1 2">
    <name type="scientific">Cereibacter sphaeroides</name>
    <name type="common">Rhodobacter sphaeroides</name>
    <dbReference type="NCBI Taxonomy" id="1063"/>
    <lineage>
        <taxon>Bacteria</taxon>
        <taxon>Pseudomonadati</taxon>
        <taxon>Pseudomonadota</taxon>
        <taxon>Alphaproteobacteria</taxon>
        <taxon>Rhodobacterales</taxon>
        <taxon>Paracoccaceae</taxon>
        <taxon>Cereibacter</taxon>
    </lineage>
</organism>
<reference evidence="1 2" key="1">
    <citation type="submission" date="2018-08" db="EMBL/GenBank/DDBJ databases">
        <title>Draft genome sequence of Rhodobacter sphaeroides FY.</title>
        <authorList>
            <person name="Rayyan A."/>
            <person name="Meyer T.E."/>
            <person name="Kyndt J.A."/>
        </authorList>
    </citation>
    <scope>NUCLEOTIDE SEQUENCE [LARGE SCALE GENOMIC DNA]</scope>
    <source>
        <strain evidence="1 2">FY</strain>
    </source>
</reference>